<feature type="region of interest" description="Disordered" evidence="1">
    <location>
        <begin position="24"/>
        <end position="82"/>
    </location>
</feature>
<sequence>MAAVRGLHSGRGLISEPLSSGLLSRPLQFQDDVSNEDDSSRESSNDSQLSLVADSLEQSPNNSSSVLEQARGSNNSTVVDSSDYRADRNSLFRHMTHLSDIQSYFTNESLATTEEGSGPSVSSTNVSTTATSSVGTTTLRGVDATTETTTTITTMAGSSLRSVDDFVPLIPDEQLLDEEMSIDNQNP</sequence>
<dbReference type="Proteomes" id="UP000580250">
    <property type="component" value="Unassembled WGS sequence"/>
</dbReference>
<evidence type="ECO:0000313" key="3">
    <source>
        <dbReference type="Proteomes" id="UP000580250"/>
    </source>
</evidence>
<dbReference type="OrthoDB" id="308440at2759"/>
<accession>A0A6V7X0S9</accession>
<proteinExistence type="predicted"/>
<comment type="caution">
    <text evidence="2">The sequence shown here is derived from an EMBL/GenBank/DDBJ whole genome shotgun (WGS) entry which is preliminary data.</text>
</comment>
<protein>
    <submittedName>
        <fullName evidence="2">Uncharacterized protein</fullName>
    </submittedName>
</protein>
<feature type="compositionally biased region" description="Low complexity" evidence="1">
    <location>
        <begin position="116"/>
        <end position="134"/>
    </location>
</feature>
<dbReference type="EMBL" id="CAJEWN010000988">
    <property type="protein sequence ID" value="CAD2192921.1"/>
    <property type="molecule type" value="Genomic_DNA"/>
</dbReference>
<feature type="region of interest" description="Disordered" evidence="1">
    <location>
        <begin position="111"/>
        <end position="134"/>
    </location>
</feature>
<evidence type="ECO:0000313" key="2">
    <source>
        <dbReference type="EMBL" id="CAD2192921.1"/>
    </source>
</evidence>
<reference evidence="2 3" key="1">
    <citation type="submission" date="2020-08" db="EMBL/GenBank/DDBJ databases">
        <authorList>
            <person name="Koutsovoulos G."/>
            <person name="Danchin GJ E."/>
        </authorList>
    </citation>
    <scope>NUCLEOTIDE SEQUENCE [LARGE SCALE GENOMIC DNA]</scope>
</reference>
<evidence type="ECO:0000256" key="1">
    <source>
        <dbReference type="SAM" id="MobiDB-lite"/>
    </source>
</evidence>
<dbReference type="AlphaFoldDB" id="A0A6V7X0S9"/>
<organism evidence="2 3">
    <name type="scientific">Meloidogyne enterolobii</name>
    <name type="common">Root-knot nematode worm</name>
    <name type="synonym">Meloidogyne mayaguensis</name>
    <dbReference type="NCBI Taxonomy" id="390850"/>
    <lineage>
        <taxon>Eukaryota</taxon>
        <taxon>Metazoa</taxon>
        <taxon>Ecdysozoa</taxon>
        <taxon>Nematoda</taxon>
        <taxon>Chromadorea</taxon>
        <taxon>Rhabditida</taxon>
        <taxon>Tylenchina</taxon>
        <taxon>Tylenchomorpha</taxon>
        <taxon>Tylenchoidea</taxon>
        <taxon>Meloidogynidae</taxon>
        <taxon>Meloidogyninae</taxon>
        <taxon>Meloidogyne</taxon>
    </lineage>
</organism>
<feature type="compositionally biased region" description="Polar residues" evidence="1">
    <location>
        <begin position="56"/>
        <end position="80"/>
    </location>
</feature>
<name>A0A6V7X0S9_MELEN</name>
<gene>
    <name evidence="2" type="ORF">MENT_LOCUS45846</name>
</gene>